<reference evidence="5" key="1">
    <citation type="journal article" date="2014" name="Int. J. Syst. Evol. Microbiol.">
        <title>Complete genome sequence of Corynebacterium casei LMG S-19264T (=DSM 44701T), isolated from a smear-ripened cheese.</title>
        <authorList>
            <consortium name="US DOE Joint Genome Institute (JGI-PGF)"/>
            <person name="Walter F."/>
            <person name="Albersmeier A."/>
            <person name="Kalinowski J."/>
            <person name="Ruckert C."/>
        </authorList>
    </citation>
    <scope>NUCLEOTIDE SEQUENCE</scope>
    <source>
        <strain evidence="5">KCTC 42249</strain>
    </source>
</reference>
<sequence length="221" mass="23610">MSAALHASSGALAMPSTVQDARRDLVELMHQICSDIRADRYMLIDLTARAGEKARIVASNWIYDAIDLIGLDLIVRVAVRNPVEAQALPAPVEAELLAGYGHVDLMGIPLRAGSKRYALLLSAEATGRLVTRAVSKVELLCGYALSMLAGKLGTASNNDPLTERERECLFWVAEGKTTEEVGVILGVSTSTANSHLTNAIQKLGARNRALAIATAIRHGLI</sequence>
<organism evidence="5 6">
    <name type="scientific">Tianweitania populi</name>
    <dbReference type="NCBI Taxonomy" id="1607949"/>
    <lineage>
        <taxon>Bacteria</taxon>
        <taxon>Pseudomonadati</taxon>
        <taxon>Pseudomonadota</taxon>
        <taxon>Alphaproteobacteria</taxon>
        <taxon>Hyphomicrobiales</taxon>
        <taxon>Phyllobacteriaceae</taxon>
        <taxon>Tianweitania</taxon>
    </lineage>
</organism>
<evidence type="ECO:0000313" key="5">
    <source>
        <dbReference type="EMBL" id="GHD12947.1"/>
    </source>
</evidence>
<evidence type="ECO:0000313" key="6">
    <source>
        <dbReference type="Proteomes" id="UP000630142"/>
    </source>
</evidence>
<keyword evidence="3" id="KW-0804">Transcription</keyword>
<dbReference type="EMBL" id="BMZQ01000001">
    <property type="protein sequence ID" value="GHD12947.1"/>
    <property type="molecule type" value="Genomic_DNA"/>
</dbReference>
<proteinExistence type="predicted"/>
<dbReference type="InterPro" id="IPR036388">
    <property type="entry name" value="WH-like_DNA-bd_sf"/>
</dbReference>
<dbReference type="SUPFAM" id="SSF46894">
    <property type="entry name" value="C-terminal effector domain of the bipartite response regulators"/>
    <property type="match status" value="1"/>
</dbReference>
<keyword evidence="2" id="KW-0238">DNA-binding</keyword>
<feature type="domain" description="HTH luxR-type" evidence="4">
    <location>
        <begin position="154"/>
        <end position="219"/>
    </location>
</feature>
<accession>A0A8J3DV49</accession>
<dbReference type="SMART" id="SM00421">
    <property type="entry name" value="HTH_LUXR"/>
    <property type="match status" value="1"/>
</dbReference>
<dbReference type="GO" id="GO:0003677">
    <property type="term" value="F:DNA binding"/>
    <property type="evidence" value="ECO:0007669"/>
    <property type="project" value="UniProtKB-KW"/>
</dbReference>
<protein>
    <submittedName>
        <fullName evidence="5">Helix-turn-helix transcriptional regulator</fullName>
    </submittedName>
</protein>
<name>A0A8J3DV49_9HYPH</name>
<dbReference type="CDD" id="cd06170">
    <property type="entry name" value="LuxR_C_like"/>
    <property type="match status" value="1"/>
</dbReference>
<evidence type="ECO:0000259" key="4">
    <source>
        <dbReference type="PROSITE" id="PS50043"/>
    </source>
</evidence>
<comment type="caution">
    <text evidence="5">The sequence shown here is derived from an EMBL/GenBank/DDBJ whole genome shotgun (WGS) entry which is preliminary data.</text>
</comment>
<dbReference type="PANTHER" id="PTHR44688:SF16">
    <property type="entry name" value="DNA-BINDING TRANSCRIPTIONAL ACTIVATOR DEVR_DOSR"/>
    <property type="match status" value="1"/>
</dbReference>
<dbReference type="GO" id="GO:0006355">
    <property type="term" value="P:regulation of DNA-templated transcription"/>
    <property type="evidence" value="ECO:0007669"/>
    <property type="project" value="InterPro"/>
</dbReference>
<keyword evidence="1" id="KW-0805">Transcription regulation</keyword>
<dbReference type="Gene3D" id="1.10.10.10">
    <property type="entry name" value="Winged helix-like DNA-binding domain superfamily/Winged helix DNA-binding domain"/>
    <property type="match status" value="1"/>
</dbReference>
<dbReference type="PROSITE" id="PS50043">
    <property type="entry name" value="HTH_LUXR_2"/>
    <property type="match status" value="1"/>
</dbReference>
<dbReference type="Pfam" id="PF00196">
    <property type="entry name" value="GerE"/>
    <property type="match status" value="1"/>
</dbReference>
<evidence type="ECO:0000256" key="3">
    <source>
        <dbReference type="ARBA" id="ARBA00023163"/>
    </source>
</evidence>
<dbReference type="AlphaFoldDB" id="A0A8J3DV49"/>
<keyword evidence="6" id="KW-1185">Reference proteome</keyword>
<dbReference type="Proteomes" id="UP000630142">
    <property type="component" value="Unassembled WGS sequence"/>
</dbReference>
<dbReference type="InterPro" id="IPR016032">
    <property type="entry name" value="Sig_transdc_resp-reg_C-effctor"/>
</dbReference>
<gene>
    <name evidence="5" type="ORF">GCM10016234_17910</name>
</gene>
<dbReference type="RefSeq" id="WP_244641370.1">
    <property type="nucleotide sequence ID" value="NZ_BMZQ01000001.1"/>
</dbReference>
<reference evidence="5" key="2">
    <citation type="submission" date="2020-09" db="EMBL/GenBank/DDBJ databases">
        <authorList>
            <person name="Sun Q."/>
            <person name="Kim S."/>
        </authorList>
    </citation>
    <scope>NUCLEOTIDE SEQUENCE</scope>
    <source>
        <strain evidence="5">KCTC 42249</strain>
    </source>
</reference>
<dbReference type="PRINTS" id="PR00038">
    <property type="entry name" value="HTHLUXR"/>
</dbReference>
<dbReference type="PANTHER" id="PTHR44688">
    <property type="entry name" value="DNA-BINDING TRANSCRIPTIONAL ACTIVATOR DEVR_DOSR"/>
    <property type="match status" value="1"/>
</dbReference>
<dbReference type="InterPro" id="IPR000792">
    <property type="entry name" value="Tscrpt_reg_LuxR_C"/>
</dbReference>
<evidence type="ECO:0000256" key="2">
    <source>
        <dbReference type="ARBA" id="ARBA00023125"/>
    </source>
</evidence>
<evidence type="ECO:0000256" key="1">
    <source>
        <dbReference type="ARBA" id="ARBA00023015"/>
    </source>
</evidence>